<name>A0A1Q3EQV5_LENED</name>
<feature type="region of interest" description="Disordered" evidence="1">
    <location>
        <begin position="525"/>
        <end position="547"/>
    </location>
</feature>
<evidence type="ECO:0000313" key="3">
    <source>
        <dbReference type="Proteomes" id="UP000188533"/>
    </source>
</evidence>
<dbReference type="EMBL" id="BDGU01001130">
    <property type="protein sequence ID" value="GAW09586.1"/>
    <property type="molecule type" value="Genomic_DNA"/>
</dbReference>
<feature type="compositionally biased region" description="Polar residues" evidence="1">
    <location>
        <begin position="528"/>
        <end position="547"/>
    </location>
</feature>
<dbReference type="AlphaFoldDB" id="A0A1Q3EQV5"/>
<feature type="compositionally biased region" description="Polar residues" evidence="1">
    <location>
        <begin position="704"/>
        <end position="723"/>
    </location>
</feature>
<feature type="region of interest" description="Disordered" evidence="1">
    <location>
        <begin position="704"/>
        <end position="725"/>
    </location>
</feature>
<dbReference type="Proteomes" id="UP000188533">
    <property type="component" value="Unassembled WGS sequence"/>
</dbReference>
<comment type="caution">
    <text evidence="2">The sequence shown here is derived from an EMBL/GenBank/DDBJ whole genome shotgun (WGS) entry which is preliminary data.</text>
</comment>
<gene>
    <name evidence="2" type="ORF">LENED_011750</name>
</gene>
<organism evidence="2 3">
    <name type="scientific">Lentinula edodes</name>
    <name type="common">Shiitake mushroom</name>
    <name type="synonym">Lentinus edodes</name>
    <dbReference type="NCBI Taxonomy" id="5353"/>
    <lineage>
        <taxon>Eukaryota</taxon>
        <taxon>Fungi</taxon>
        <taxon>Dikarya</taxon>
        <taxon>Basidiomycota</taxon>
        <taxon>Agaricomycotina</taxon>
        <taxon>Agaricomycetes</taxon>
        <taxon>Agaricomycetidae</taxon>
        <taxon>Agaricales</taxon>
        <taxon>Marasmiineae</taxon>
        <taxon>Omphalotaceae</taxon>
        <taxon>Lentinula</taxon>
    </lineage>
</organism>
<keyword evidence="3" id="KW-1185">Reference proteome</keyword>
<evidence type="ECO:0000313" key="2">
    <source>
        <dbReference type="EMBL" id="GAW09586.1"/>
    </source>
</evidence>
<protein>
    <submittedName>
        <fullName evidence="2">Ubiquitinyl c19 peptidase</fullName>
    </submittedName>
</protein>
<dbReference type="STRING" id="5353.A0A1Q3EQV5"/>
<reference evidence="2 3" key="1">
    <citation type="submission" date="2016-08" db="EMBL/GenBank/DDBJ databases">
        <authorList>
            <consortium name="Lentinula edodes genome sequencing consortium"/>
            <person name="Sakamoto Y."/>
            <person name="Nakade K."/>
            <person name="Sato S."/>
            <person name="Yoshida Y."/>
            <person name="Miyazaki K."/>
            <person name="Natsume S."/>
            <person name="Konno N."/>
        </authorList>
    </citation>
    <scope>NUCLEOTIDE SEQUENCE [LARGE SCALE GENOMIC DNA]</scope>
    <source>
        <strain evidence="2 3">NBRC 111202</strain>
    </source>
</reference>
<reference evidence="2 3" key="2">
    <citation type="submission" date="2017-02" db="EMBL/GenBank/DDBJ databases">
        <title>A genome survey and senescence transcriptome analysis in Lentinula edodes.</title>
        <authorList>
            <person name="Sakamoto Y."/>
            <person name="Nakade K."/>
            <person name="Sato S."/>
            <person name="Yoshida Y."/>
            <person name="Miyazaki K."/>
            <person name="Natsume S."/>
            <person name="Konno N."/>
        </authorList>
    </citation>
    <scope>NUCLEOTIDE SEQUENCE [LARGE SCALE GENOMIC DNA]</scope>
    <source>
        <strain evidence="2 3">NBRC 111202</strain>
    </source>
</reference>
<evidence type="ECO:0000256" key="1">
    <source>
        <dbReference type="SAM" id="MobiDB-lite"/>
    </source>
</evidence>
<proteinExistence type="predicted"/>
<accession>A0A1Q3EQV5</accession>
<sequence length="758" mass="81815">MTAWTSPIGVPTAEEKETVSTLLAMIGGTEAQTAEVLEVYRRNGGNADKAAEVLLSGGLGASSSGWGDDTGSSSTSMALVPIIKAPRARPNTPEDIPDLVDLTKDDRMAVDDEDFEMKRAIEMSMESAREDLGGELGGDIATNDQEVVMENDQEEVEDLEELIRKDGRPISLRSPTPETIYAALLLQALFHVPQVRNRLTTVSILEESSVSEDSDPLGSNAMVFLTGIFEAAVASQPDPAPLLTFTSAQVDIEPGQREEFKTSQVSNHTYVSLDLSASSGGALGEPFGNDLLTRLARDLSKPVPDIQGGPSGSTNTVITTPSEVVAFVLTSSNSSFSTAASFAVPLYNSSSSMPSSSRFSYPSSLYIDPFLSLNLPLVHSKRVERERLAKEVGEYEELRGKLIGKEYVSSSSTFTAAPAPAADSSDNNSKDQGVLPSLRAALYYYENVANRSEGDDGTELGKEERARVVEETERGLRATLEGIENALKDLDTKISGAKTQMKTLFEGEELKKYQYDLRAVLMQPAPSPNSITQPNTSTSNQTKSNFLKSDKGPFVYVRDIRDDLVISKPDANEKPPKTKARWWKSPASAAARGYVEEVSEEIVLSMAATSVPGPAMFAELVPYMLIYSKSISSTFTTSTTTNSAPATSSPQWPPSIVSSVELNNTLVRRSCNARLISDNTFSRPSPPQLPRDMQLEFEELQKQSENLPNPALSTAPSPPTNVKTEGDINVNPVTGEQGGPKTEPCDILGLLHLYLLSV</sequence>